<accession>A0A8K1LFA2</accession>
<reference evidence="1" key="1">
    <citation type="submission" date="2019-04" db="EMBL/GenBank/DDBJ databases">
        <title>Genome assembly of Zosterops borbonicus 15179.</title>
        <authorList>
            <person name="Leroy T."/>
            <person name="Anselmetti Y."/>
            <person name="Tilak M.-K."/>
            <person name="Nabholz B."/>
        </authorList>
    </citation>
    <scope>NUCLEOTIDE SEQUENCE</scope>
    <source>
        <strain evidence="1">HGM_15179</strain>
        <tissue evidence="1">Muscle</tissue>
    </source>
</reference>
<evidence type="ECO:0000313" key="2">
    <source>
        <dbReference type="Proteomes" id="UP000796761"/>
    </source>
</evidence>
<sequence length="154" mass="17204">MGFNPSKESLGYTRTAVKDRFGTGCGRKVWNCHQRSGVTSFLLQIHLSMTTSITPFLTAQEETTIPVELRRSEQNSLLTPSTPERDAPNRNLVKDDLCVSIQLFSGTSKHDMTFSCGAERCWSPVSMAIMIRGVVDLWVNLVGGKNEDMWEPYG</sequence>
<dbReference type="AlphaFoldDB" id="A0A8K1LFA2"/>
<comment type="caution">
    <text evidence="1">The sequence shown here is derived from an EMBL/GenBank/DDBJ whole genome shotgun (WGS) entry which is preliminary data.</text>
</comment>
<evidence type="ECO:0000313" key="1">
    <source>
        <dbReference type="EMBL" id="TRZ11810.1"/>
    </source>
</evidence>
<protein>
    <submittedName>
        <fullName evidence="1">Uncharacterized protein</fullName>
    </submittedName>
</protein>
<proteinExistence type="predicted"/>
<dbReference type="Proteomes" id="UP000796761">
    <property type="component" value="Unassembled WGS sequence"/>
</dbReference>
<gene>
    <name evidence="1" type="ORF">HGM15179_015291</name>
</gene>
<organism evidence="1 2">
    <name type="scientific">Zosterops borbonicus</name>
    <dbReference type="NCBI Taxonomy" id="364589"/>
    <lineage>
        <taxon>Eukaryota</taxon>
        <taxon>Metazoa</taxon>
        <taxon>Chordata</taxon>
        <taxon>Craniata</taxon>
        <taxon>Vertebrata</taxon>
        <taxon>Euteleostomi</taxon>
        <taxon>Archelosauria</taxon>
        <taxon>Archosauria</taxon>
        <taxon>Dinosauria</taxon>
        <taxon>Saurischia</taxon>
        <taxon>Theropoda</taxon>
        <taxon>Coelurosauria</taxon>
        <taxon>Aves</taxon>
        <taxon>Neognathae</taxon>
        <taxon>Neoaves</taxon>
        <taxon>Telluraves</taxon>
        <taxon>Australaves</taxon>
        <taxon>Passeriformes</taxon>
        <taxon>Sylvioidea</taxon>
        <taxon>Zosteropidae</taxon>
        <taxon>Zosterops</taxon>
    </lineage>
</organism>
<name>A0A8K1LFA2_9PASS</name>
<keyword evidence="2" id="KW-1185">Reference proteome</keyword>
<dbReference type="EMBL" id="SWJQ01000660">
    <property type="protein sequence ID" value="TRZ11810.1"/>
    <property type="molecule type" value="Genomic_DNA"/>
</dbReference>